<feature type="transmembrane region" description="Helical" evidence="6">
    <location>
        <begin position="103"/>
        <end position="122"/>
    </location>
</feature>
<keyword evidence="4 6" id="KW-1133">Transmembrane helix</keyword>
<dbReference type="InterPro" id="IPR050327">
    <property type="entry name" value="Proton-linked_MCT"/>
</dbReference>
<proteinExistence type="predicted"/>
<feature type="transmembrane region" description="Helical" evidence="6">
    <location>
        <begin position="165"/>
        <end position="185"/>
    </location>
</feature>
<dbReference type="Gene3D" id="1.20.1250.20">
    <property type="entry name" value="MFS general substrate transporter like domains"/>
    <property type="match status" value="2"/>
</dbReference>
<organism evidence="8 9">
    <name type="scientific">Alkaliphilus serpentinus</name>
    <dbReference type="NCBI Taxonomy" id="1482731"/>
    <lineage>
        <taxon>Bacteria</taxon>
        <taxon>Bacillati</taxon>
        <taxon>Bacillota</taxon>
        <taxon>Clostridia</taxon>
        <taxon>Peptostreptococcales</taxon>
        <taxon>Natronincolaceae</taxon>
        <taxon>Alkaliphilus</taxon>
    </lineage>
</organism>
<dbReference type="RefSeq" id="WP_151866136.1">
    <property type="nucleotide sequence ID" value="NZ_WBZB01000034.1"/>
</dbReference>
<comment type="caution">
    <text evidence="8">The sequence shown here is derived from an EMBL/GenBank/DDBJ whole genome shotgun (WGS) entry which is preliminary data.</text>
</comment>
<dbReference type="PANTHER" id="PTHR11360">
    <property type="entry name" value="MONOCARBOXYLATE TRANSPORTER"/>
    <property type="match status" value="1"/>
</dbReference>
<evidence type="ECO:0000256" key="2">
    <source>
        <dbReference type="ARBA" id="ARBA00022448"/>
    </source>
</evidence>
<name>A0A833HN76_9FIRM</name>
<feature type="transmembrane region" description="Helical" evidence="6">
    <location>
        <begin position="378"/>
        <end position="398"/>
    </location>
</feature>
<evidence type="ECO:0000256" key="5">
    <source>
        <dbReference type="ARBA" id="ARBA00023136"/>
    </source>
</evidence>
<protein>
    <submittedName>
        <fullName evidence="8">OFA family MFS transporter</fullName>
    </submittedName>
</protein>
<feature type="transmembrane region" description="Helical" evidence="6">
    <location>
        <begin position="314"/>
        <end position="335"/>
    </location>
</feature>
<feature type="transmembrane region" description="Helical" evidence="6">
    <location>
        <begin position="134"/>
        <end position="153"/>
    </location>
</feature>
<feature type="transmembrane region" description="Helical" evidence="6">
    <location>
        <begin position="48"/>
        <end position="64"/>
    </location>
</feature>
<dbReference type="PANTHER" id="PTHR11360:SF304">
    <property type="entry name" value="MFS DOMAIN-CONTAINING PROTEIN"/>
    <property type="match status" value="1"/>
</dbReference>
<dbReference type="GO" id="GO:0022857">
    <property type="term" value="F:transmembrane transporter activity"/>
    <property type="evidence" value="ECO:0007669"/>
    <property type="project" value="InterPro"/>
</dbReference>
<dbReference type="InterPro" id="IPR036259">
    <property type="entry name" value="MFS_trans_sf"/>
</dbReference>
<feature type="transmembrane region" description="Helical" evidence="6">
    <location>
        <begin position="290"/>
        <end position="308"/>
    </location>
</feature>
<feature type="transmembrane region" description="Helical" evidence="6">
    <location>
        <begin position="226"/>
        <end position="248"/>
    </location>
</feature>
<dbReference type="Pfam" id="PF07690">
    <property type="entry name" value="MFS_1"/>
    <property type="match status" value="1"/>
</dbReference>
<keyword evidence="3 6" id="KW-0812">Transmembrane</keyword>
<keyword evidence="5 6" id="KW-0472">Membrane</keyword>
<feature type="transmembrane region" description="Helical" evidence="6">
    <location>
        <begin position="12"/>
        <end position="36"/>
    </location>
</feature>
<dbReference type="PROSITE" id="PS50850">
    <property type="entry name" value="MFS"/>
    <property type="match status" value="1"/>
</dbReference>
<dbReference type="InterPro" id="IPR020846">
    <property type="entry name" value="MFS_dom"/>
</dbReference>
<gene>
    <name evidence="8" type="ORF">F8153_09575</name>
</gene>
<sequence>MTKDFNRGWVVTLAGLGVNLMLGVLYAWGVISAALIDQLGWKATMTQIPYMVACALFALSMVPGGRLQDKLGPRPIIMASAVLAGIGFIFSGLFLTIIGLTVFYGVVFGAGMGIGYAAPTPAAVKWFSPKKRGVISGIVVSGFGLAPVYIAPLTTKLLSTYDLRTTFFILGGGFFVLIMLLAQLIKNPPKDYVPSDIQDLKEKPSVASKSNKIDYNWREVIKTRQFYILWTMFCFGTFAGLLIIGQLAKIGLEQAGMKNAYMLIALYAFFNFSGRIGCGIISDKLGRMKTLFFMFLLQVTAYVFFPSLNTPISLMTGIAIVGFTFGGMLTIFPSVTADFYGLKNFGVNYGLVITAWGIGGVFGPLIGGIVRDVTGTYGLSYVISGALSACGAILTLFIKAPQEAVDLEATNIVVEKQ</sequence>
<dbReference type="EMBL" id="WBZB01000034">
    <property type="protein sequence ID" value="KAB3529247.1"/>
    <property type="molecule type" value="Genomic_DNA"/>
</dbReference>
<dbReference type="AlphaFoldDB" id="A0A833HN76"/>
<keyword evidence="2" id="KW-0813">Transport</keyword>
<dbReference type="SUPFAM" id="SSF103473">
    <property type="entry name" value="MFS general substrate transporter"/>
    <property type="match status" value="1"/>
</dbReference>
<accession>A0A833HN76</accession>
<keyword evidence="9" id="KW-1185">Reference proteome</keyword>
<feature type="transmembrane region" description="Helical" evidence="6">
    <location>
        <begin position="347"/>
        <end position="366"/>
    </location>
</feature>
<evidence type="ECO:0000256" key="1">
    <source>
        <dbReference type="ARBA" id="ARBA00004651"/>
    </source>
</evidence>
<evidence type="ECO:0000256" key="4">
    <source>
        <dbReference type="ARBA" id="ARBA00022989"/>
    </source>
</evidence>
<feature type="transmembrane region" description="Helical" evidence="6">
    <location>
        <begin position="76"/>
        <end position="97"/>
    </location>
</feature>
<dbReference type="CDD" id="cd17353">
    <property type="entry name" value="MFS_OFA_like"/>
    <property type="match status" value="1"/>
</dbReference>
<evidence type="ECO:0000256" key="6">
    <source>
        <dbReference type="SAM" id="Phobius"/>
    </source>
</evidence>
<evidence type="ECO:0000313" key="9">
    <source>
        <dbReference type="Proteomes" id="UP000465601"/>
    </source>
</evidence>
<evidence type="ECO:0000313" key="8">
    <source>
        <dbReference type="EMBL" id="KAB3529247.1"/>
    </source>
</evidence>
<feature type="transmembrane region" description="Helical" evidence="6">
    <location>
        <begin position="260"/>
        <end position="278"/>
    </location>
</feature>
<reference evidence="8 9" key="1">
    <citation type="submission" date="2019-10" db="EMBL/GenBank/DDBJ databases">
        <title>Alkaliphilus serpentinus sp. nov. and Alkaliphilus pronyensis sp. nov., two novel anaerobic alkaliphilic species isolated from the serpentinized-hosted hydrothermal field of the Prony Bay (New Caledonia).</title>
        <authorList>
            <person name="Postec A."/>
        </authorList>
    </citation>
    <scope>NUCLEOTIDE SEQUENCE [LARGE SCALE GENOMIC DNA]</scope>
    <source>
        <strain evidence="8 9">LacT</strain>
    </source>
</reference>
<dbReference type="OrthoDB" id="9793415at2"/>
<dbReference type="InterPro" id="IPR011701">
    <property type="entry name" value="MFS"/>
</dbReference>
<feature type="domain" description="Major facilitator superfamily (MFS) profile" evidence="7">
    <location>
        <begin position="7"/>
        <end position="403"/>
    </location>
</feature>
<dbReference type="Proteomes" id="UP000465601">
    <property type="component" value="Unassembled WGS sequence"/>
</dbReference>
<evidence type="ECO:0000259" key="7">
    <source>
        <dbReference type="PROSITE" id="PS50850"/>
    </source>
</evidence>
<comment type="subcellular location">
    <subcellularLocation>
        <location evidence="1">Cell membrane</location>
        <topology evidence="1">Multi-pass membrane protein</topology>
    </subcellularLocation>
</comment>
<dbReference type="GO" id="GO:0005886">
    <property type="term" value="C:plasma membrane"/>
    <property type="evidence" value="ECO:0007669"/>
    <property type="project" value="UniProtKB-SubCell"/>
</dbReference>
<evidence type="ECO:0000256" key="3">
    <source>
        <dbReference type="ARBA" id="ARBA00022692"/>
    </source>
</evidence>